<feature type="transmembrane region" description="Helical" evidence="6">
    <location>
        <begin position="33"/>
        <end position="53"/>
    </location>
</feature>
<dbReference type="InterPro" id="IPR004552">
    <property type="entry name" value="AGP_acyltrans"/>
</dbReference>
<comment type="similarity">
    <text evidence="2 5">Belongs to the 1-acyl-sn-glycerol-3-phosphate acyltransferase family.</text>
</comment>
<comment type="catalytic activity">
    <reaction evidence="5">
        <text>a 1-acyl-sn-glycero-3-phosphate + an acyl-CoA = a 1,2-diacyl-sn-glycero-3-phosphate + CoA</text>
        <dbReference type="Rhea" id="RHEA:19709"/>
        <dbReference type="ChEBI" id="CHEBI:57287"/>
        <dbReference type="ChEBI" id="CHEBI:57970"/>
        <dbReference type="ChEBI" id="CHEBI:58342"/>
        <dbReference type="ChEBI" id="CHEBI:58608"/>
        <dbReference type="EC" id="2.3.1.51"/>
    </reaction>
</comment>
<keyword evidence="4 5" id="KW-0012">Acyltransferase</keyword>
<dbReference type="PANTHER" id="PTHR10434:SF11">
    <property type="entry name" value="1-ACYL-SN-GLYCEROL-3-PHOSPHATE ACYLTRANSFERASE"/>
    <property type="match status" value="1"/>
</dbReference>
<keyword evidence="5" id="KW-0444">Lipid biosynthesis</keyword>
<keyword evidence="9" id="KW-1185">Reference proteome</keyword>
<comment type="pathway">
    <text evidence="1">Phospholipid metabolism; CDP-diacylglycerol biosynthesis; CDP-diacylglycerol from sn-glycerol 3-phosphate: step 2/3.</text>
</comment>
<keyword evidence="5" id="KW-0443">Lipid metabolism</keyword>
<dbReference type="NCBIfam" id="TIGR00530">
    <property type="entry name" value="AGP_acyltrn"/>
    <property type="match status" value="1"/>
</dbReference>
<dbReference type="SMART" id="SM00563">
    <property type="entry name" value="PlsC"/>
    <property type="match status" value="1"/>
</dbReference>
<accession>A0A482XK08</accession>
<dbReference type="FunCoup" id="A0A482XK08">
    <property type="interactions" value="975"/>
</dbReference>
<reference evidence="8 9" key="1">
    <citation type="journal article" date="2017" name="Gigascience">
        <title>Genome sequence of the small brown planthopper, Laodelphax striatellus.</title>
        <authorList>
            <person name="Zhu J."/>
            <person name="Jiang F."/>
            <person name="Wang X."/>
            <person name="Yang P."/>
            <person name="Bao Y."/>
            <person name="Zhao W."/>
            <person name="Wang W."/>
            <person name="Lu H."/>
            <person name="Wang Q."/>
            <person name="Cui N."/>
            <person name="Li J."/>
            <person name="Chen X."/>
            <person name="Luo L."/>
            <person name="Yu J."/>
            <person name="Kang L."/>
            <person name="Cui F."/>
        </authorList>
    </citation>
    <scope>NUCLEOTIDE SEQUENCE [LARGE SCALE GENOMIC DNA]</scope>
    <source>
        <strain evidence="8">Lst14</strain>
    </source>
</reference>
<keyword evidence="5" id="KW-1208">Phospholipid metabolism</keyword>
<dbReference type="GO" id="GO:0003841">
    <property type="term" value="F:1-acylglycerol-3-phosphate O-acyltransferase activity"/>
    <property type="evidence" value="ECO:0007669"/>
    <property type="project" value="UniProtKB-UniRule"/>
</dbReference>
<evidence type="ECO:0000256" key="3">
    <source>
        <dbReference type="ARBA" id="ARBA00022679"/>
    </source>
</evidence>
<keyword evidence="5" id="KW-0594">Phospholipid biosynthesis</keyword>
<proteinExistence type="inferred from homology"/>
<dbReference type="EMBL" id="QKKF02006307">
    <property type="protein sequence ID" value="RZF46415.1"/>
    <property type="molecule type" value="Genomic_DNA"/>
</dbReference>
<dbReference type="GO" id="GO:0006654">
    <property type="term" value="P:phosphatidic acid biosynthetic process"/>
    <property type="evidence" value="ECO:0007669"/>
    <property type="project" value="TreeGrafter"/>
</dbReference>
<dbReference type="OrthoDB" id="202234at2759"/>
<evidence type="ECO:0000256" key="6">
    <source>
        <dbReference type="SAM" id="Phobius"/>
    </source>
</evidence>
<comment type="domain">
    <text evidence="5">The HXXXXD motif is essential for acyltransferase activity and may constitute the binding site for the phosphate moiety of the glycerol-3-phosphate.</text>
</comment>
<dbReference type="PANTHER" id="PTHR10434">
    <property type="entry name" value="1-ACYL-SN-GLYCEROL-3-PHOSPHATE ACYLTRANSFERASE"/>
    <property type="match status" value="1"/>
</dbReference>
<dbReference type="InParanoid" id="A0A482XK08"/>
<name>A0A482XK08_LAOST</name>
<dbReference type="SUPFAM" id="SSF69593">
    <property type="entry name" value="Glycerol-3-phosphate (1)-acyltransferase"/>
    <property type="match status" value="1"/>
</dbReference>
<keyword evidence="6" id="KW-0472">Membrane</keyword>
<dbReference type="Proteomes" id="UP000291343">
    <property type="component" value="Unassembled WGS sequence"/>
</dbReference>
<evidence type="ECO:0000256" key="5">
    <source>
        <dbReference type="RuleBase" id="RU361267"/>
    </source>
</evidence>
<evidence type="ECO:0000313" key="8">
    <source>
        <dbReference type="EMBL" id="RZF46415.1"/>
    </source>
</evidence>
<evidence type="ECO:0000256" key="2">
    <source>
        <dbReference type="ARBA" id="ARBA00008655"/>
    </source>
</evidence>
<dbReference type="EC" id="2.3.1.51" evidence="5"/>
<dbReference type="GO" id="GO:0005783">
    <property type="term" value="C:endoplasmic reticulum"/>
    <property type="evidence" value="ECO:0007669"/>
    <property type="project" value="TreeGrafter"/>
</dbReference>
<dbReference type="SMR" id="A0A482XK08"/>
<organism evidence="8 9">
    <name type="scientific">Laodelphax striatellus</name>
    <name type="common">Small brown planthopper</name>
    <name type="synonym">Delphax striatella</name>
    <dbReference type="NCBI Taxonomy" id="195883"/>
    <lineage>
        <taxon>Eukaryota</taxon>
        <taxon>Metazoa</taxon>
        <taxon>Ecdysozoa</taxon>
        <taxon>Arthropoda</taxon>
        <taxon>Hexapoda</taxon>
        <taxon>Insecta</taxon>
        <taxon>Pterygota</taxon>
        <taxon>Neoptera</taxon>
        <taxon>Paraneoptera</taxon>
        <taxon>Hemiptera</taxon>
        <taxon>Auchenorrhyncha</taxon>
        <taxon>Fulgoroidea</taxon>
        <taxon>Delphacidae</taxon>
        <taxon>Criomorphinae</taxon>
        <taxon>Laodelphax</taxon>
    </lineage>
</organism>
<evidence type="ECO:0000259" key="7">
    <source>
        <dbReference type="SMART" id="SM00563"/>
    </source>
</evidence>
<comment type="caution">
    <text evidence="8">The sequence shown here is derived from an EMBL/GenBank/DDBJ whole genome shotgun (WGS) entry which is preliminary data.</text>
</comment>
<protein>
    <recommendedName>
        <fullName evidence="5">1-acyl-sn-glycerol-3-phosphate acyltransferase</fullName>
        <ecNumber evidence="5">2.3.1.51</ecNumber>
    </recommendedName>
</protein>
<dbReference type="Pfam" id="PF01553">
    <property type="entry name" value="Acyltransferase"/>
    <property type="match status" value="1"/>
</dbReference>
<dbReference type="STRING" id="195883.A0A482XK08"/>
<dbReference type="CDD" id="cd07989">
    <property type="entry name" value="LPLAT_AGPAT-like"/>
    <property type="match status" value="1"/>
</dbReference>
<gene>
    <name evidence="8" type="ORF">LSTR_LSTR012490</name>
</gene>
<feature type="domain" description="Phospholipid/glycerol acyltransferase" evidence="7">
    <location>
        <begin position="93"/>
        <end position="210"/>
    </location>
</feature>
<sequence>MTSSSTEIFIMLIILILPFLYESCKAFRYYLKFFLYYGIIMLNSIIVIPIMIWHPRDVRNLVLASSMCNHISRLLGLNWELKGREYLDKDEACIIVANHQSSLDILGMFELWPVMQKCTVVAKKELFYAWPFGIAAWLCGLIFIDRLNSESAKTTINCSIEQLKTDKVKLWIFPEGTRKNTGEIHSFKKGAFYTAINSELPILPIVFTEFYFLDNYQKRLDTGRIVITVLPPISTKGLNQADVPALAESTRQLMVDAFNTSSQKLKEELLL</sequence>
<keyword evidence="3 5" id="KW-0808">Transferase</keyword>
<dbReference type="GO" id="GO:0016020">
    <property type="term" value="C:membrane"/>
    <property type="evidence" value="ECO:0007669"/>
    <property type="project" value="InterPro"/>
</dbReference>
<keyword evidence="6" id="KW-1133">Transmembrane helix</keyword>
<evidence type="ECO:0000256" key="4">
    <source>
        <dbReference type="ARBA" id="ARBA00023315"/>
    </source>
</evidence>
<evidence type="ECO:0000256" key="1">
    <source>
        <dbReference type="ARBA" id="ARBA00004728"/>
    </source>
</evidence>
<dbReference type="AlphaFoldDB" id="A0A482XK08"/>
<evidence type="ECO:0000313" key="9">
    <source>
        <dbReference type="Proteomes" id="UP000291343"/>
    </source>
</evidence>
<dbReference type="InterPro" id="IPR002123">
    <property type="entry name" value="Plipid/glycerol_acylTrfase"/>
</dbReference>
<feature type="transmembrane region" description="Helical" evidence="6">
    <location>
        <begin position="6"/>
        <end position="21"/>
    </location>
</feature>
<feature type="transmembrane region" description="Helical" evidence="6">
    <location>
        <begin position="127"/>
        <end position="144"/>
    </location>
</feature>
<keyword evidence="6" id="KW-0812">Transmembrane</keyword>